<protein>
    <submittedName>
        <fullName evidence="1">Uncharacterized protein</fullName>
    </submittedName>
</protein>
<dbReference type="EMBL" id="JAUEPP010000005">
    <property type="protein sequence ID" value="KAK3342324.1"/>
    <property type="molecule type" value="Genomic_DNA"/>
</dbReference>
<dbReference type="GeneID" id="87868185"/>
<proteinExistence type="predicted"/>
<keyword evidence="2" id="KW-1185">Reference proteome</keyword>
<evidence type="ECO:0000313" key="2">
    <source>
        <dbReference type="Proteomes" id="UP001278500"/>
    </source>
</evidence>
<accession>A0AAE0MQ21</accession>
<sequence>MTPPKPANPTTFTEPFLQTAEDWPNWENALLHKAGKLHRYVLAKEQGVKEVVAPEPAHYNLTAEARGRVLKAGRELHAFDDGDEFFMDIVIAEVGSRKTVEKPHHPRNEILDDLFVSLDDLTPRGRAAYETDMATFEARYTIWKDFEKADTALRAWMLDSVCPNYSRVAFRHGWPTPAWYAKLEEMVDYRGPSQKELRRQALKELSIHPSFTVTMNRLLKLFAAELGSKEEESAITHVKSVDPEKDGQEKLAKGDYMGGINILMAWSFGEGEYDAAVKEEDVANELLGTVAKGSGEGGGGVGEGTCEVSRYLMFFEGG</sequence>
<organism evidence="1 2">
    <name type="scientific">Neurospora tetraspora</name>
    <dbReference type="NCBI Taxonomy" id="94610"/>
    <lineage>
        <taxon>Eukaryota</taxon>
        <taxon>Fungi</taxon>
        <taxon>Dikarya</taxon>
        <taxon>Ascomycota</taxon>
        <taxon>Pezizomycotina</taxon>
        <taxon>Sordariomycetes</taxon>
        <taxon>Sordariomycetidae</taxon>
        <taxon>Sordariales</taxon>
        <taxon>Sordariaceae</taxon>
        <taxon>Neurospora</taxon>
    </lineage>
</organism>
<comment type="caution">
    <text evidence="1">The sequence shown here is derived from an EMBL/GenBank/DDBJ whole genome shotgun (WGS) entry which is preliminary data.</text>
</comment>
<dbReference type="AlphaFoldDB" id="A0AAE0MQ21"/>
<evidence type="ECO:0000313" key="1">
    <source>
        <dbReference type="EMBL" id="KAK3342324.1"/>
    </source>
</evidence>
<reference evidence="1" key="1">
    <citation type="journal article" date="2023" name="Mol. Phylogenet. Evol.">
        <title>Genome-scale phylogeny and comparative genomics of the fungal order Sordariales.</title>
        <authorList>
            <person name="Hensen N."/>
            <person name="Bonometti L."/>
            <person name="Westerberg I."/>
            <person name="Brannstrom I.O."/>
            <person name="Guillou S."/>
            <person name="Cros-Aarteil S."/>
            <person name="Calhoun S."/>
            <person name="Haridas S."/>
            <person name="Kuo A."/>
            <person name="Mondo S."/>
            <person name="Pangilinan J."/>
            <person name="Riley R."/>
            <person name="LaButti K."/>
            <person name="Andreopoulos B."/>
            <person name="Lipzen A."/>
            <person name="Chen C."/>
            <person name="Yan M."/>
            <person name="Daum C."/>
            <person name="Ng V."/>
            <person name="Clum A."/>
            <person name="Steindorff A."/>
            <person name="Ohm R.A."/>
            <person name="Martin F."/>
            <person name="Silar P."/>
            <person name="Natvig D.O."/>
            <person name="Lalanne C."/>
            <person name="Gautier V."/>
            <person name="Ament-Velasquez S.L."/>
            <person name="Kruys A."/>
            <person name="Hutchinson M.I."/>
            <person name="Powell A.J."/>
            <person name="Barry K."/>
            <person name="Miller A.N."/>
            <person name="Grigoriev I.V."/>
            <person name="Debuchy R."/>
            <person name="Gladieux P."/>
            <person name="Hiltunen Thoren M."/>
            <person name="Johannesson H."/>
        </authorList>
    </citation>
    <scope>NUCLEOTIDE SEQUENCE</scope>
    <source>
        <strain evidence="1">CBS 560.94</strain>
    </source>
</reference>
<dbReference type="RefSeq" id="XP_062680117.1">
    <property type="nucleotide sequence ID" value="XM_062831031.1"/>
</dbReference>
<reference evidence="1" key="2">
    <citation type="submission" date="2023-06" db="EMBL/GenBank/DDBJ databases">
        <authorList>
            <consortium name="Lawrence Berkeley National Laboratory"/>
            <person name="Haridas S."/>
            <person name="Hensen N."/>
            <person name="Bonometti L."/>
            <person name="Westerberg I."/>
            <person name="Brannstrom I.O."/>
            <person name="Guillou S."/>
            <person name="Cros-Aarteil S."/>
            <person name="Calhoun S."/>
            <person name="Kuo A."/>
            <person name="Mondo S."/>
            <person name="Pangilinan J."/>
            <person name="Riley R."/>
            <person name="Labutti K."/>
            <person name="Andreopoulos B."/>
            <person name="Lipzen A."/>
            <person name="Chen C."/>
            <person name="Yanf M."/>
            <person name="Daum C."/>
            <person name="Ng V."/>
            <person name="Clum A."/>
            <person name="Steindorff A."/>
            <person name="Ohm R."/>
            <person name="Martin F."/>
            <person name="Silar P."/>
            <person name="Natvig D."/>
            <person name="Lalanne C."/>
            <person name="Gautier V."/>
            <person name="Ament-Velasquez S.L."/>
            <person name="Kruys A."/>
            <person name="Hutchinson M.I."/>
            <person name="Powell A.J."/>
            <person name="Barry K."/>
            <person name="Miller A.N."/>
            <person name="Grigoriev I.V."/>
            <person name="Debuchy R."/>
            <person name="Gladieux P."/>
            <person name="Thoren M.H."/>
            <person name="Johannesson H."/>
        </authorList>
    </citation>
    <scope>NUCLEOTIDE SEQUENCE</scope>
    <source>
        <strain evidence="1">CBS 560.94</strain>
    </source>
</reference>
<name>A0AAE0MQ21_9PEZI</name>
<gene>
    <name evidence="1" type="ORF">B0H65DRAFT_589412</name>
</gene>
<dbReference type="Proteomes" id="UP001278500">
    <property type="component" value="Unassembled WGS sequence"/>
</dbReference>